<evidence type="ECO:0000313" key="1">
    <source>
        <dbReference type="EMBL" id="TKA24630.1"/>
    </source>
</evidence>
<dbReference type="AlphaFoldDB" id="A0A4U0TRA1"/>
<organism evidence="1 2">
    <name type="scientific">Salinomyces thailandicus</name>
    <dbReference type="NCBI Taxonomy" id="706561"/>
    <lineage>
        <taxon>Eukaryota</taxon>
        <taxon>Fungi</taxon>
        <taxon>Dikarya</taxon>
        <taxon>Ascomycota</taxon>
        <taxon>Pezizomycotina</taxon>
        <taxon>Dothideomycetes</taxon>
        <taxon>Dothideomycetidae</taxon>
        <taxon>Mycosphaerellales</taxon>
        <taxon>Teratosphaeriaceae</taxon>
        <taxon>Salinomyces</taxon>
    </lineage>
</organism>
<accession>A0A4U0TRA1</accession>
<gene>
    <name evidence="1" type="ORF">B0A50_06390</name>
</gene>
<proteinExistence type="predicted"/>
<keyword evidence="2" id="KW-1185">Reference proteome</keyword>
<dbReference type="Proteomes" id="UP000308549">
    <property type="component" value="Unassembled WGS sequence"/>
</dbReference>
<evidence type="ECO:0000313" key="2">
    <source>
        <dbReference type="Proteomes" id="UP000308549"/>
    </source>
</evidence>
<evidence type="ECO:0008006" key="3">
    <source>
        <dbReference type="Google" id="ProtNLM"/>
    </source>
</evidence>
<dbReference type="OrthoDB" id="271448at2759"/>
<name>A0A4U0TRA1_9PEZI</name>
<dbReference type="EMBL" id="NAJL01000042">
    <property type="protein sequence ID" value="TKA24630.1"/>
    <property type="molecule type" value="Genomic_DNA"/>
</dbReference>
<comment type="caution">
    <text evidence="1">The sequence shown here is derived from an EMBL/GenBank/DDBJ whole genome shotgun (WGS) entry which is preliminary data.</text>
</comment>
<protein>
    <recommendedName>
        <fullName evidence="3">Apple domain-containing protein</fullName>
    </recommendedName>
</protein>
<sequence>MSTGTCYQYSDRVPNSGTFAPDIQSAQLSTRVQVVGGSTLLYTSGGQTMTSVFGGSTIVSSITASYVNSGVYGEGGTTFTYAPQTMSSATSARNTIAPAPSGTTSKSAYHFSRPIFGPGSPATTIPYSYMAYPSVSTVQTLSSATVPTSLGPTETAYAELSCPSSDGQVITENGVSYVIGCDEGVTGISYLTEPAANTFNDCFSQCDQMSTGEGALYCTGFLYLGVTSGAGPGTCYLYNDVGKAFVTGNSSAVSAIRLDNYVAGPLVAVSASLSIGVGAEASLSASLPGASLPINTDAPGSLTSALVGLTSGTDGINEPSSSTILDFQASVTVAGSPSIGASVGAGVGIDSSGLSASLGVSAGVGLSATLGAGASITGILPGNGAATSGSVSKITTVIPVVTVQSTTTITSCSTAVGGALTCSNIPLLATLSTTSNTGSATVYIAYTTTVTTTSMTLGPSALTSCLTLINGAITCLPLDALNAGSSTVTSTTKSSSFSTMATP</sequence>
<reference evidence="1 2" key="1">
    <citation type="submission" date="2017-03" db="EMBL/GenBank/DDBJ databases">
        <title>Genomes of endolithic fungi from Antarctica.</title>
        <authorList>
            <person name="Coleine C."/>
            <person name="Masonjones S."/>
            <person name="Stajich J.E."/>
        </authorList>
    </citation>
    <scope>NUCLEOTIDE SEQUENCE [LARGE SCALE GENOMIC DNA]</scope>
    <source>
        <strain evidence="1 2">CCFEE 6315</strain>
    </source>
</reference>